<dbReference type="NCBIfam" id="TIGR00275">
    <property type="entry name" value="aminoacetone oxidase family FAD-binding enzyme"/>
    <property type="match status" value="1"/>
</dbReference>
<gene>
    <name evidence="6" type="ordered locus">Paes_1209</name>
</gene>
<keyword evidence="2" id="KW-0285">Flavoprotein</keyword>
<dbReference type="Proteomes" id="UP000002725">
    <property type="component" value="Chromosome"/>
</dbReference>
<dbReference type="Gene3D" id="2.40.30.10">
    <property type="entry name" value="Translation factors"/>
    <property type="match status" value="1"/>
</dbReference>
<dbReference type="Pfam" id="PF03486">
    <property type="entry name" value="HI0933_like"/>
    <property type="match status" value="1"/>
</dbReference>
<dbReference type="Pfam" id="PF22780">
    <property type="entry name" value="HI0933_like_1st"/>
    <property type="match status" value="1"/>
</dbReference>
<sequence>MPIEHAMNTISERHRADILIIGGGAAGLLAALAARRKARERSIVDSDFRIVVLERNARPGAKIRISGGGKCNVTHDGAVGEMLVQGFFRKSEQRFLRPALYAFTNDDLRRMLRKRSVPTAVRDDGKVFPVSGRACDVLAAIEAELRDASVDVVTGTRVRSCLRQNGVFCIHTKMSDFFSSRLVLATGGVSYRHTGTTGDGLHIAASFGHDLVPSSPSLAPFFLRHPVAAALSGVALRDVQLSFRTPSETVSRKGDVLLTHKGLSGPACFSLSRDAADLMRRESGGEALVNFFPDFSAEDMQEMLLRHASAHGKQLIRKFLQLQSAIPSGMIPLVLKQAAIEGDIGWGSLTKNARCRLQRTLQSFSFGEVKAIPLDAGEVSAGGIALGQVNAKTMESRICRDLFLCGEILDYAGEVGGFNLQAAFSTGWLAGSSSASGSAGTGV</sequence>
<dbReference type="SUPFAM" id="SSF51905">
    <property type="entry name" value="FAD/NAD(P)-binding domain"/>
    <property type="match status" value="1"/>
</dbReference>
<name>B4S850_PROA2</name>
<dbReference type="Gene3D" id="3.50.50.60">
    <property type="entry name" value="FAD/NAD(P)-binding domain"/>
    <property type="match status" value="1"/>
</dbReference>
<evidence type="ECO:0000259" key="5">
    <source>
        <dbReference type="Pfam" id="PF22780"/>
    </source>
</evidence>
<proteinExistence type="predicted"/>
<keyword evidence="3" id="KW-0274">FAD</keyword>
<dbReference type="STRING" id="290512.Paes_1209"/>
<dbReference type="SUPFAM" id="SSF160996">
    <property type="entry name" value="HI0933 insert domain-like"/>
    <property type="match status" value="1"/>
</dbReference>
<protein>
    <submittedName>
        <fullName evidence="6">HI0933 family protein</fullName>
    </submittedName>
</protein>
<evidence type="ECO:0000313" key="6">
    <source>
        <dbReference type="EMBL" id="ACF46237.1"/>
    </source>
</evidence>
<organism evidence="6 7">
    <name type="scientific">Prosthecochloris aestuarii (strain DSM 271 / SK 413)</name>
    <dbReference type="NCBI Taxonomy" id="290512"/>
    <lineage>
        <taxon>Bacteria</taxon>
        <taxon>Pseudomonadati</taxon>
        <taxon>Chlorobiota</taxon>
        <taxon>Chlorobiia</taxon>
        <taxon>Chlorobiales</taxon>
        <taxon>Chlorobiaceae</taxon>
        <taxon>Prosthecochloris</taxon>
    </lineage>
</organism>
<evidence type="ECO:0000259" key="4">
    <source>
        <dbReference type="Pfam" id="PF03486"/>
    </source>
</evidence>
<dbReference type="InterPro" id="IPR036188">
    <property type="entry name" value="FAD/NAD-bd_sf"/>
</dbReference>
<dbReference type="InterPro" id="IPR004792">
    <property type="entry name" value="BaiN-like"/>
</dbReference>
<evidence type="ECO:0000313" key="7">
    <source>
        <dbReference type="Proteomes" id="UP000002725"/>
    </source>
</evidence>
<dbReference type="HOGENOM" id="CLU_025174_3_1_10"/>
<dbReference type="KEGG" id="paa:Paes_1209"/>
<evidence type="ECO:0000256" key="3">
    <source>
        <dbReference type="ARBA" id="ARBA00022827"/>
    </source>
</evidence>
<dbReference type="PANTHER" id="PTHR42887">
    <property type="entry name" value="OS12G0638800 PROTEIN"/>
    <property type="match status" value="1"/>
</dbReference>
<dbReference type="InterPro" id="IPR055178">
    <property type="entry name" value="RsdA/BaiN/AoA(So)-like_dom"/>
</dbReference>
<dbReference type="eggNOG" id="COG2081">
    <property type="taxonomic scope" value="Bacteria"/>
</dbReference>
<accession>B4S850</accession>
<evidence type="ECO:0000256" key="1">
    <source>
        <dbReference type="ARBA" id="ARBA00001974"/>
    </source>
</evidence>
<dbReference type="PANTHER" id="PTHR42887:SF2">
    <property type="entry name" value="OS12G0638800 PROTEIN"/>
    <property type="match status" value="1"/>
</dbReference>
<comment type="cofactor">
    <cofactor evidence="1">
        <name>FAD</name>
        <dbReference type="ChEBI" id="CHEBI:57692"/>
    </cofactor>
</comment>
<reference evidence="6" key="1">
    <citation type="submission" date="2008-06" db="EMBL/GenBank/DDBJ databases">
        <title>Complete sequence of chromosome of Prosthecochloris aestuarii DSM 271.</title>
        <authorList>
            <consortium name="US DOE Joint Genome Institute"/>
            <person name="Lucas S."/>
            <person name="Copeland A."/>
            <person name="Lapidus A."/>
            <person name="Glavina del Rio T."/>
            <person name="Dalin E."/>
            <person name="Tice H."/>
            <person name="Bruce D."/>
            <person name="Goodwin L."/>
            <person name="Pitluck S."/>
            <person name="Schmutz J."/>
            <person name="Larimer F."/>
            <person name="Land M."/>
            <person name="Hauser L."/>
            <person name="Kyrpides N."/>
            <person name="Anderson I."/>
            <person name="Liu Z."/>
            <person name="Li T."/>
            <person name="Zhao F."/>
            <person name="Overmann J."/>
            <person name="Bryant D.A."/>
            <person name="Richardson P."/>
        </authorList>
    </citation>
    <scope>NUCLEOTIDE SEQUENCE [LARGE SCALE GENOMIC DNA]</scope>
    <source>
        <strain evidence="6">DSM 271</strain>
    </source>
</reference>
<feature type="domain" description="RsdA/BaiN/AoA(So)-like insert" evidence="5">
    <location>
        <begin position="216"/>
        <end position="367"/>
    </location>
</feature>
<keyword evidence="7" id="KW-1185">Reference proteome</keyword>
<dbReference type="Gene3D" id="1.10.8.260">
    <property type="entry name" value="HI0933 insert domain-like"/>
    <property type="match status" value="1"/>
</dbReference>
<dbReference type="AlphaFoldDB" id="B4S850"/>
<dbReference type="EMBL" id="CP001108">
    <property type="protein sequence ID" value="ACF46237.1"/>
    <property type="molecule type" value="Genomic_DNA"/>
</dbReference>
<evidence type="ECO:0000256" key="2">
    <source>
        <dbReference type="ARBA" id="ARBA00022630"/>
    </source>
</evidence>
<dbReference type="InterPro" id="IPR023166">
    <property type="entry name" value="BaiN-like_dom_sf"/>
</dbReference>
<dbReference type="InterPro" id="IPR057661">
    <property type="entry name" value="RsdA/BaiN/AoA(So)_Rossmann"/>
</dbReference>
<feature type="domain" description="RsdA/BaiN/AoA(So)-like Rossmann fold-like" evidence="4">
    <location>
        <begin position="17"/>
        <end position="432"/>
    </location>
</feature>